<sequence length="105" mass="11894">MMAPELEQEVTAMSREANNADIIGARFYRRDATIYQLSSTVNHIVGYWISEHFKPIPMLVSRGRSLANEFVPGNPEAEAYYAFVMRHFDAVEVALQSDGLWVDSP</sequence>
<evidence type="ECO:0000313" key="1">
    <source>
        <dbReference type="EMBL" id="CUV19897.1"/>
    </source>
</evidence>
<proteinExistence type="predicted"/>
<name>A0A0S4UCE7_RALSL</name>
<reference evidence="1" key="1">
    <citation type="submission" date="2015-10" db="EMBL/GenBank/DDBJ databases">
        <authorList>
            <person name="Gilbert D.G."/>
        </authorList>
    </citation>
    <scope>NUCLEOTIDE SEQUENCE</scope>
    <source>
        <strain evidence="1">Phyl III-seqv23</strain>
    </source>
</reference>
<dbReference type="EMBL" id="LN899821">
    <property type="protein sequence ID" value="CUV19897.1"/>
    <property type="molecule type" value="Genomic_DNA"/>
</dbReference>
<protein>
    <submittedName>
        <fullName evidence="1">Uncharacterized protein</fullName>
    </submittedName>
</protein>
<dbReference type="AlphaFoldDB" id="A0A0S4UCE7"/>
<accession>A0A0S4UCE7</accession>
<gene>
    <name evidence="1" type="ORF">PSS4_v1_1220010</name>
</gene>
<organism evidence="1">
    <name type="scientific">Ralstonia solanacearum</name>
    <name type="common">Pseudomonas solanacearum</name>
    <dbReference type="NCBI Taxonomy" id="305"/>
    <lineage>
        <taxon>Bacteria</taxon>
        <taxon>Pseudomonadati</taxon>
        <taxon>Pseudomonadota</taxon>
        <taxon>Betaproteobacteria</taxon>
        <taxon>Burkholderiales</taxon>
        <taxon>Burkholderiaceae</taxon>
        <taxon>Ralstonia</taxon>
        <taxon>Ralstonia solanacearum species complex</taxon>
    </lineage>
</organism>